<dbReference type="OrthoDB" id="6364363at2759"/>
<protein>
    <recommendedName>
        <fullName evidence="3">Chitin-binding type-2 domain-containing protein</fullName>
    </recommendedName>
</protein>
<proteinExistence type="predicted"/>
<dbReference type="Pfam" id="PF01607">
    <property type="entry name" value="CBM_14"/>
    <property type="match status" value="1"/>
</dbReference>
<feature type="signal peptide" evidence="2">
    <location>
        <begin position="1"/>
        <end position="21"/>
    </location>
</feature>
<name>A0A443SAT7_9ACAR</name>
<evidence type="ECO:0000256" key="1">
    <source>
        <dbReference type="SAM" id="MobiDB-lite"/>
    </source>
</evidence>
<dbReference type="GO" id="GO:0008061">
    <property type="term" value="F:chitin binding"/>
    <property type="evidence" value="ECO:0007669"/>
    <property type="project" value="InterPro"/>
</dbReference>
<feature type="chain" id="PRO_5019474961" description="Chitin-binding type-2 domain-containing protein" evidence="2">
    <location>
        <begin position="22"/>
        <end position="462"/>
    </location>
</feature>
<evidence type="ECO:0000256" key="2">
    <source>
        <dbReference type="SAM" id="SignalP"/>
    </source>
</evidence>
<dbReference type="Proteomes" id="UP000288716">
    <property type="component" value="Unassembled WGS sequence"/>
</dbReference>
<dbReference type="VEuPathDB" id="VectorBase:LDEU007525"/>
<dbReference type="InterPro" id="IPR002557">
    <property type="entry name" value="Chitin-bd_dom"/>
</dbReference>
<gene>
    <name evidence="4" type="ORF">B4U80_04806</name>
</gene>
<feature type="compositionally biased region" description="Basic and acidic residues" evidence="1">
    <location>
        <begin position="258"/>
        <end position="270"/>
    </location>
</feature>
<dbReference type="PANTHER" id="PTHR22933">
    <property type="entry name" value="FI18007P1-RELATED"/>
    <property type="match status" value="1"/>
</dbReference>
<dbReference type="GO" id="GO:0005576">
    <property type="term" value="C:extracellular region"/>
    <property type="evidence" value="ECO:0007669"/>
    <property type="project" value="InterPro"/>
</dbReference>
<dbReference type="EMBL" id="NCKV01004774">
    <property type="protein sequence ID" value="RWS24515.1"/>
    <property type="molecule type" value="Genomic_DNA"/>
</dbReference>
<feature type="domain" description="Chitin-binding type-2" evidence="3">
    <location>
        <begin position="128"/>
        <end position="187"/>
    </location>
</feature>
<evidence type="ECO:0000313" key="4">
    <source>
        <dbReference type="EMBL" id="RWS24515.1"/>
    </source>
</evidence>
<dbReference type="SUPFAM" id="SSF57625">
    <property type="entry name" value="Invertebrate chitin-binding proteins"/>
    <property type="match status" value="1"/>
</dbReference>
<feature type="region of interest" description="Disordered" evidence="1">
    <location>
        <begin position="245"/>
        <end position="270"/>
    </location>
</feature>
<dbReference type="SMART" id="SM00494">
    <property type="entry name" value="ChtBD2"/>
    <property type="match status" value="1"/>
</dbReference>
<keyword evidence="5" id="KW-1185">Reference proteome</keyword>
<sequence length="462" mass="54187">MLRVIVAQLLLINFMFQTVVPLKRENSIDNNVFFDDDDIRILQRPVDPREPHGIVLLTLLQDYSNQDLQFYDRSDQHSQLTKDKHDKFNVVDYRISDASTNGQLYNIQGIPGIPGKDYPNLSEIPKTSFSCNGFENPGYYADYETGCQVWHYCQSDKRQDKFLCPNGTIFNQNTRICDWWFNVRCESISARRLNERTLFIDAHNNKRKHEFPNAALNNEIESTDFSKDLKFNFRELLRSIKNREEKDSEKNAYPISQFRKENIDSRSDRETQEFNENMDAIDDYPDYGRNGVTDVNNANEENAFYRREVSYPFLDGGDDDQLHEQMKHSVSGSSESEEERFSPPYTFTNEAIKKNSVYTRNENDANMITLLNGNNNYYSVKSRRSNKDNRNQKSKVDSGLIYDNGIIKSYEDIYFSTPKSETRNENDDTPQIKAPFHNLKRLLRFSRKNPYFEETDLNYVSS</sequence>
<dbReference type="PROSITE" id="PS50940">
    <property type="entry name" value="CHIT_BIND_II"/>
    <property type="match status" value="1"/>
</dbReference>
<accession>A0A443SAT7</accession>
<keyword evidence="2" id="KW-0732">Signal</keyword>
<organism evidence="4 5">
    <name type="scientific">Leptotrombidium deliense</name>
    <dbReference type="NCBI Taxonomy" id="299467"/>
    <lineage>
        <taxon>Eukaryota</taxon>
        <taxon>Metazoa</taxon>
        <taxon>Ecdysozoa</taxon>
        <taxon>Arthropoda</taxon>
        <taxon>Chelicerata</taxon>
        <taxon>Arachnida</taxon>
        <taxon>Acari</taxon>
        <taxon>Acariformes</taxon>
        <taxon>Trombidiformes</taxon>
        <taxon>Prostigmata</taxon>
        <taxon>Anystina</taxon>
        <taxon>Parasitengona</taxon>
        <taxon>Trombiculoidea</taxon>
        <taxon>Trombiculidae</taxon>
        <taxon>Leptotrombidium</taxon>
    </lineage>
</organism>
<evidence type="ECO:0000313" key="5">
    <source>
        <dbReference type="Proteomes" id="UP000288716"/>
    </source>
</evidence>
<evidence type="ECO:0000259" key="3">
    <source>
        <dbReference type="PROSITE" id="PS50940"/>
    </source>
</evidence>
<reference evidence="4 5" key="1">
    <citation type="journal article" date="2018" name="Gigascience">
        <title>Genomes of trombidid mites reveal novel predicted allergens and laterally-transferred genes associated with secondary metabolism.</title>
        <authorList>
            <person name="Dong X."/>
            <person name="Chaisiri K."/>
            <person name="Xia D."/>
            <person name="Armstrong S.D."/>
            <person name="Fang Y."/>
            <person name="Donnelly M.J."/>
            <person name="Kadowaki T."/>
            <person name="McGarry J.W."/>
            <person name="Darby A.C."/>
            <person name="Makepeace B.L."/>
        </authorList>
    </citation>
    <scope>NUCLEOTIDE SEQUENCE [LARGE SCALE GENOMIC DNA]</scope>
    <source>
        <strain evidence="4">UoL-UT</strain>
    </source>
</reference>
<dbReference type="InterPro" id="IPR036508">
    <property type="entry name" value="Chitin-bd_dom_sf"/>
</dbReference>
<dbReference type="PANTHER" id="PTHR22933:SF42">
    <property type="entry name" value="FI18455P1-RELATED"/>
    <property type="match status" value="1"/>
</dbReference>
<dbReference type="STRING" id="299467.A0A443SAT7"/>
<dbReference type="InterPro" id="IPR052976">
    <property type="entry name" value="Scoloptoxin-like"/>
</dbReference>
<dbReference type="AlphaFoldDB" id="A0A443SAT7"/>
<comment type="caution">
    <text evidence="4">The sequence shown here is derived from an EMBL/GenBank/DDBJ whole genome shotgun (WGS) entry which is preliminary data.</text>
</comment>
<dbReference type="Gene3D" id="2.170.140.10">
    <property type="entry name" value="Chitin binding domain"/>
    <property type="match status" value="1"/>
</dbReference>